<dbReference type="AlphaFoldDB" id="A0A9D3N824"/>
<accession>A0A9D3N824</accession>
<keyword evidence="3" id="KW-1185">Reference proteome</keyword>
<feature type="region of interest" description="Disordered" evidence="1">
    <location>
        <begin position="1"/>
        <end position="26"/>
    </location>
</feature>
<protein>
    <submittedName>
        <fullName evidence="2">Uncharacterized protein</fullName>
    </submittedName>
</protein>
<sequence>MQRKIRSHAVLREPAQNEEHSLCGPEGQTFTGNVMLKRLKQIEALCHFPIPAALDHSTFSFDSECLFYLTNTQVDMRMTSRVQEAPPPSN</sequence>
<evidence type="ECO:0000256" key="1">
    <source>
        <dbReference type="SAM" id="MobiDB-lite"/>
    </source>
</evidence>
<dbReference type="EMBL" id="JAHKSW010000023">
    <property type="protein sequence ID" value="KAG7317911.1"/>
    <property type="molecule type" value="Genomic_DNA"/>
</dbReference>
<evidence type="ECO:0000313" key="2">
    <source>
        <dbReference type="EMBL" id="KAG7317911.1"/>
    </source>
</evidence>
<organism evidence="2 3">
    <name type="scientific">Hemibagrus wyckioides</name>
    <dbReference type="NCBI Taxonomy" id="337641"/>
    <lineage>
        <taxon>Eukaryota</taxon>
        <taxon>Metazoa</taxon>
        <taxon>Chordata</taxon>
        <taxon>Craniata</taxon>
        <taxon>Vertebrata</taxon>
        <taxon>Euteleostomi</taxon>
        <taxon>Actinopterygii</taxon>
        <taxon>Neopterygii</taxon>
        <taxon>Teleostei</taxon>
        <taxon>Ostariophysi</taxon>
        <taxon>Siluriformes</taxon>
        <taxon>Bagridae</taxon>
        <taxon>Hemibagrus</taxon>
    </lineage>
</organism>
<gene>
    <name evidence="2" type="ORF">KOW79_018946</name>
</gene>
<evidence type="ECO:0000313" key="3">
    <source>
        <dbReference type="Proteomes" id="UP000824219"/>
    </source>
</evidence>
<dbReference type="Proteomes" id="UP000824219">
    <property type="component" value="Linkage Group LG23"/>
</dbReference>
<comment type="caution">
    <text evidence="2">The sequence shown here is derived from an EMBL/GenBank/DDBJ whole genome shotgun (WGS) entry which is preliminary data.</text>
</comment>
<name>A0A9D3N824_9TELE</name>
<proteinExistence type="predicted"/>
<reference evidence="2 3" key="1">
    <citation type="submission" date="2021-06" db="EMBL/GenBank/DDBJ databases">
        <title>Chromosome-level genome assembly of the red-tail catfish (Hemibagrus wyckioides).</title>
        <authorList>
            <person name="Shao F."/>
        </authorList>
    </citation>
    <scope>NUCLEOTIDE SEQUENCE [LARGE SCALE GENOMIC DNA]</scope>
    <source>
        <strain evidence="2">EC202008001</strain>
        <tissue evidence="2">Blood</tissue>
    </source>
</reference>